<dbReference type="Proteomes" id="UP000265703">
    <property type="component" value="Unassembled WGS sequence"/>
</dbReference>
<reference evidence="3 4" key="1">
    <citation type="submission" date="2018-06" db="EMBL/GenBank/DDBJ databases">
        <title>Comparative genomics reveals the genomic features of Rhizophagus irregularis, R. cerebriforme, R. diaphanum and Gigaspora rosea, and their symbiotic lifestyle signature.</title>
        <authorList>
            <person name="Morin E."/>
            <person name="San Clemente H."/>
            <person name="Chen E.C.H."/>
            <person name="De La Providencia I."/>
            <person name="Hainaut M."/>
            <person name="Kuo A."/>
            <person name="Kohler A."/>
            <person name="Murat C."/>
            <person name="Tang N."/>
            <person name="Roy S."/>
            <person name="Loubradou J."/>
            <person name="Henrissat B."/>
            <person name="Grigoriev I.V."/>
            <person name="Corradi N."/>
            <person name="Roux C."/>
            <person name="Martin F.M."/>
        </authorList>
    </citation>
    <scope>NUCLEOTIDE SEQUENCE [LARGE SCALE GENOMIC DNA]</scope>
    <source>
        <strain evidence="3 4">DAOM 227022</strain>
    </source>
</reference>
<proteinExistence type="predicted"/>
<dbReference type="SUPFAM" id="SSF82109">
    <property type="entry name" value="MIR domain"/>
    <property type="match status" value="1"/>
</dbReference>
<accession>A0A397SEQ0</accession>
<evidence type="ECO:0000256" key="1">
    <source>
        <dbReference type="ARBA" id="ARBA00022737"/>
    </source>
</evidence>
<dbReference type="PROSITE" id="PS50919">
    <property type="entry name" value="MIR"/>
    <property type="match status" value="1"/>
</dbReference>
<dbReference type="CDD" id="cd23263">
    <property type="entry name" value="beta-trefoil_MIR"/>
    <property type="match status" value="1"/>
</dbReference>
<dbReference type="Gene3D" id="2.80.10.50">
    <property type="match status" value="1"/>
</dbReference>
<dbReference type="EMBL" id="QKYT01000638">
    <property type="protein sequence ID" value="RIA82715.1"/>
    <property type="molecule type" value="Genomic_DNA"/>
</dbReference>
<evidence type="ECO:0000313" key="3">
    <source>
        <dbReference type="EMBL" id="RIA82715.1"/>
    </source>
</evidence>
<protein>
    <recommendedName>
        <fullName evidence="2">MIR domain-containing protein</fullName>
    </recommendedName>
</protein>
<keyword evidence="4" id="KW-1185">Reference proteome</keyword>
<organism evidence="3 4">
    <name type="scientific">Glomus cerebriforme</name>
    <dbReference type="NCBI Taxonomy" id="658196"/>
    <lineage>
        <taxon>Eukaryota</taxon>
        <taxon>Fungi</taxon>
        <taxon>Fungi incertae sedis</taxon>
        <taxon>Mucoromycota</taxon>
        <taxon>Glomeromycotina</taxon>
        <taxon>Glomeromycetes</taxon>
        <taxon>Glomerales</taxon>
        <taxon>Glomeraceae</taxon>
        <taxon>Glomus</taxon>
    </lineage>
</organism>
<dbReference type="AlphaFoldDB" id="A0A397SEQ0"/>
<keyword evidence="1" id="KW-0677">Repeat</keyword>
<dbReference type="OrthoDB" id="2344903at2759"/>
<evidence type="ECO:0000313" key="4">
    <source>
        <dbReference type="Proteomes" id="UP000265703"/>
    </source>
</evidence>
<evidence type="ECO:0000259" key="2">
    <source>
        <dbReference type="PROSITE" id="PS50919"/>
    </source>
</evidence>
<sequence length="357" mass="41444">MDISKYDGNIHPDEWINDIRKYFILRPISNSNNECLKAALLSVDSNISLPTGIDNYERLRNALKEDISFTIFKNTNKRKLQSLKYIPERKGGDTSNFISNFRKLCYNAEINDIKEQKKYLYKSLPNNHFDYISNEFYKKMENVNSTNELIKEFEDIILEESNLIRNGSIVALKHVATEKYLNSISNLCYTTGSIQQLVIVGSSEPDPNSLWNIQFNNEFATYADTSITLQHIKSNKFLGLYYGYNKDKTFYDYQLSPVTEHTEVCCDGTDAGWKFSHSKLKNHQEYLKSNDIINLSIKKSYDNNGNYTQNGPDEFLRSHDVQFTIGNDIFQEVVCHNERLGGNDEWCIELIHEVNIF</sequence>
<gene>
    <name evidence="3" type="ORF">C1645_834944</name>
</gene>
<feature type="domain" description="MIR" evidence="2">
    <location>
        <begin position="161"/>
        <end position="216"/>
    </location>
</feature>
<comment type="caution">
    <text evidence="3">The sequence shown here is derived from an EMBL/GenBank/DDBJ whole genome shotgun (WGS) entry which is preliminary data.</text>
</comment>
<name>A0A397SEQ0_9GLOM</name>
<dbReference type="InterPro" id="IPR036300">
    <property type="entry name" value="MIR_dom_sf"/>
</dbReference>
<dbReference type="SMART" id="SM00472">
    <property type="entry name" value="MIR"/>
    <property type="match status" value="1"/>
</dbReference>
<dbReference type="InterPro" id="IPR016093">
    <property type="entry name" value="MIR_motif"/>
</dbReference>